<keyword evidence="3" id="KW-1185">Reference proteome</keyword>
<comment type="caution">
    <text evidence="2">The sequence shown here is derived from an EMBL/GenBank/DDBJ whole genome shotgun (WGS) entry which is preliminary data.</text>
</comment>
<proteinExistence type="predicted"/>
<accession>A0A813Y050</accession>
<dbReference type="AlphaFoldDB" id="A0A813Y050"/>
<feature type="compositionally biased region" description="Basic and acidic residues" evidence="1">
    <location>
        <begin position="1"/>
        <end position="19"/>
    </location>
</feature>
<dbReference type="Proteomes" id="UP000663879">
    <property type="component" value="Unassembled WGS sequence"/>
</dbReference>
<feature type="compositionally biased region" description="Low complexity" evidence="1">
    <location>
        <begin position="37"/>
        <end position="55"/>
    </location>
</feature>
<protein>
    <submittedName>
        <fullName evidence="2">Uncharacterized protein</fullName>
    </submittedName>
</protein>
<gene>
    <name evidence="2" type="ORF">OXX778_LOCUS10247</name>
</gene>
<sequence length="71" mass="7967">MHASRRKETDSNEILEIRNKYAPSTRKSKTNHKSSSSHKSTESKSSITITNSSGSVRNFLNKENIQVSESV</sequence>
<name>A0A813Y050_9BILA</name>
<organism evidence="2 3">
    <name type="scientific">Brachionus calyciflorus</name>
    <dbReference type="NCBI Taxonomy" id="104777"/>
    <lineage>
        <taxon>Eukaryota</taxon>
        <taxon>Metazoa</taxon>
        <taxon>Spiralia</taxon>
        <taxon>Gnathifera</taxon>
        <taxon>Rotifera</taxon>
        <taxon>Eurotatoria</taxon>
        <taxon>Monogononta</taxon>
        <taxon>Pseudotrocha</taxon>
        <taxon>Ploima</taxon>
        <taxon>Brachionidae</taxon>
        <taxon>Brachionus</taxon>
    </lineage>
</organism>
<feature type="compositionally biased region" description="Basic residues" evidence="1">
    <location>
        <begin position="26"/>
        <end position="36"/>
    </location>
</feature>
<evidence type="ECO:0000256" key="1">
    <source>
        <dbReference type="SAM" id="MobiDB-lite"/>
    </source>
</evidence>
<reference evidence="2" key="1">
    <citation type="submission" date="2021-02" db="EMBL/GenBank/DDBJ databases">
        <authorList>
            <person name="Nowell W R."/>
        </authorList>
    </citation>
    <scope>NUCLEOTIDE SEQUENCE</scope>
    <source>
        <strain evidence="2">Ploen Becks lab</strain>
    </source>
</reference>
<evidence type="ECO:0000313" key="2">
    <source>
        <dbReference type="EMBL" id="CAF0877556.1"/>
    </source>
</evidence>
<evidence type="ECO:0000313" key="3">
    <source>
        <dbReference type="Proteomes" id="UP000663879"/>
    </source>
</evidence>
<feature type="region of interest" description="Disordered" evidence="1">
    <location>
        <begin position="1"/>
        <end position="71"/>
    </location>
</feature>
<feature type="compositionally biased region" description="Polar residues" evidence="1">
    <location>
        <begin position="56"/>
        <end position="71"/>
    </location>
</feature>
<dbReference type="EMBL" id="CAJNOC010001601">
    <property type="protein sequence ID" value="CAF0877556.1"/>
    <property type="molecule type" value="Genomic_DNA"/>
</dbReference>